<sequence>MEVQMAHGQGTQLRDLLATLIHETLDESLAKALGVVERERKVDIVIFVWSLILGFPTGAKRTLSALRRSFEQASGQRMASSSFYNRFTPQMTKLLEKLVEHVLAVRSGPANSYQGRMIQGFEKLLALDSTVVRLHDMLQTVYPACPDGQSALKLHVVMNVLSGSPGRVKLSDGTTHDQGVWTRVGSWVKGCLLLFDLGYCNFHPFHRIDRQGGFFVSRMKSNANPLIVENLTTCAGRSIDLVGQKLQDVVGRLRRRVIDVEVELPVKLRRYRGKQRQITRRFRMIGIRNDNTGEYHFYVTNVGQERLSAEDVGHIYALRWQVELLFRRLRSHGRLHQLPTQQEHIVKALIWASILAVLVSQKLLWAMRLRDRGRHLPALRFQEVFESYARAILEEMVAHRRTSKLDLFDLIYHEAVDPNLDRVRSFDILDAA</sequence>
<evidence type="ECO:0000256" key="3">
    <source>
        <dbReference type="ARBA" id="ARBA00023125"/>
    </source>
</evidence>
<feature type="domain" description="Transposase IS4-like" evidence="5">
    <location>
        <begin position="121"/>
        <end position="357"/>
    </location>
</feature>
<reference evidence="6 7" key="1">
    <citation type="submission" date="2019-06" db="EMBL/GenBank/DDBJ databases">
        <title>Persicimonas caeni gen. nov., sp. nov., a predatory bacterium isolated from solar saltern.</title>
        <authorList>
            <person name="Wang S."/>
        </authorList>
    </citation>
    <scope>NUCLEOTIDE SEQUENCE [LARGE SCALE GENOMIC DNA]</scope>
    <source>
        <strain evidence="6 7">YN101</strain>
    </source>
</reference>
<keyword evidence="7" id="KW-1185">Reference proteome</keyword>
<dbReference type="EMBL" id="CP041186">
    <property type="protein sequence ID" value="QDG49784.1"/>
    <property type="molecule type" value="Genomic_DNA"/>
</dbReference>
<name>A0A4Y6PNC2_PERCE</name>
<dbReference type="Pfam" id="PF01609">
    <property type="entry name" value="DDE_Tnp_1"/>
    <property type="match status" value="1"/>
</dbReference>
<gene>
    <name evidence="6" type="ORF">FIV42_03230</name>
</gene>
<keyword evidence="4" id="KW-0233">DNA recombination</keyword>
<evidence type="ECO:0000256" key="2">
    <source>
        <dbReference type="ARBA" id="ARBA00022578"/>
    </source>
</evidence>
<accession>A0A5B8XZ78</accession>
<evidence type="ECO:0000256" key="4">
    <source>
        <dbReference type="ARBA" id="ARBA00023172"/>
    </source>
</evidence>
<dbReference type="Proteomes" id="UP000315995">
    <property type="component" value="Chromosome"/>
</dbReference>
<evidence type="ECO:0000259" key="5">
    <source>
        <dbReference type="Pfam" id="PF01609"/>
    </source>
</evidence>
<dbReference type="NCBIfam" id="NF033592">
    <property type="entry name" value="transpos_IS4_1"/>
    <property type="match status" value="1"/>
</dbReference>
<evidence type="ECO:0000313" key="7">
    <source>
        <dbReference type="Proteomes" id="UP000315995"/>
    </source>
</evidence>
<evidence type="ECO:0000313" key="6">
    <source>
        <dbReference type="EMBL" id="QDG49784.1"/>
    </source>
</evidence>
<keyword evidence="3" id="KW-0238">DNA-binding</keyword>
<dbReference type="GO" id="GO:0006313">
    <property type="term" value="P:DNA transposition"/>
    <property type="evidence" value="ECO:0007669"/>
    <property type="project" value="InterPro"/>
</dbReference>
<dbReference type="AlphaFoldDB" id="A0A4Y6PNC2"/>
<organism evidence="6 7">
    <name type="scientific">Persicimonas caeni</name>
    <dbReference type="NCBI Taxonomy" id="2292766"/>
    <lineage>
        <taxon>Bacteria</taxon>
        <taxon>Deltaproteobacteria</taxon>
        <taxon>Bradymonadales</taxon>
        <taxon>Bradymonadaceae</taxon>
        <taxon>Persicimonas</taxon>
    </lineage>
</organism>
<dbReference type="OrthoDB" id="5524252at2"/>
<comment type="similarity">
    <text evidence="1">Belongs to the transposase 11 family.</text>
</comment>
<accession>A0A4Y6PNC2</accession>
<dbReference type="InterPro" id="IPR047952">
    <property type="entry name" value="Transpos_IS4"/>
</dbReference>
<dbReference type="PANTHER" id="PTHR33258:SF1">
    <property type="entry name" value="TRANSPOSASE INSL FOR INSERTION SEQUENCE ELEMENT IS186A-RELATED"/>
    <property type="match status" value="1"/>
</dbReference>
<dbReference type="InterPro" id="IPR012337">
    <property type="entry name" value="RNaseH-like_sf"/>
</dbReference>
<keyword evidence="2" id="KW-0815">Transposition</keyword>
<dbReference type="GO" id="GO:0004803">
    <property type="term" value="F:transposase activity"/>
    <property type="evidence" value="ECO:0007669"/>
    <property type="project" value="InterPro"/>
</dbReference>
<proteinExistence type="inferred from homology"/>
<dbReference type="SUPFAM" id="SSF53098">
    <property type="entry name" value="Ribonuclease H-like"/>
    <property type="match status" value="1"/>
</dbReference>
<dbReference type="PANTHER" id="PTHR33258">
    <property type="entry name" value="TRANSPOSASE INSL FOR INSERTION SEQUENCE ELEMENT IS186A-RELATED"/>
    <property type="match status" value="1"/>
</dbReference>
<protein>
    <submittedName>
        <fullName evidence="6">IS4 family transposase</fullName>
    </submittedName>
</protein>
<dbReference type="InterPro" id="IPR002559">
    <property type="entry name" value="Transposase_11"/>
</dbReference>
<evidence type="ECO:0000256" key="1">
    <source>
        <dbReference type="ARBA" id="ARBA00010075"/>
    </source>
</evidence>
<dbReference type="GO" id="GO:0003677">
    <property type="term" value="F:DNA binding"/>
    <property type="evidence" value="ECO:0007669"/>
    <property type="project" value="UniProtKB-KW"/>
</dbReference>